<dbReference type="Gramene" id="ORUFI11G14640.1">
    <property type="protein sequence ID" value="ORUFI11G14640.1"/>
    <property type="gene ID" value="ORUFI11G14640"/>
</dbReference>
<evidence type="ECO:0000256" key="1">
    <source>
        <dbReference type="ARBA" id="ARBA00004194"/>
    </source>
</evidence>
<reference evidence="6" key="2">
    <citation type="submission" date="2015-06" db="UniProtKB">
        <authorList>
            <consortium name="EnsemblPlants"/>
        </authorList>
    </citation>
    <scope>IDENTIFICATION</scope>
</reference>
<dbReference type="InterPro" id="IPR006514">
    <property type="entry name" value="IRX15/GXM/AGM"/>
</dbReference>
<protein>
    <submittedName>
        <fullName evidence="6">Uncharacterized protein</fullName>
    </submittedName>
</protein>
<dbReference type="NCBIfam" id="TIGR01627">
    <property type="entry name" value="A_thal_3515"/>
    <property type="match status" value="1"/>
</dbReference>
<keyword evidence="2 5" id="KW-0812">Transmembrane</keyword>
<name>A0A0E0R8H6_ORYRU</name>
<dbReference type="GO" id="GO:0045492">
    <property type="term" value="P:xylan biosynthetic process"/>
    <property type="evidence" value="ECO:0007669"/>
    <property type="project" value="InterPro"/>
</dbReference>
<keyword evidence="7" id="KW-1185">Reference proteome</keyword>
<dbReference type="AlphaFoldDB" id="A0A0E0R8H6"/>
<dbReference type="HOGENOM" id="CLU_684055_0_0_1"/>
<reference evidence="7" key="1">
    <citation type="submission" date="2013-06" db="EMBL/GenBank/DDBJ databases">
        <authorList>
            <person name="Zhao Q."/>
        </authorList>
    </citation>
    <scope>NUCLEOTIDE SEQUENCE</scope>
    <source>
        <strain evidence="7">cv. W1943</strain>
    </source>
</reference>
<evidence type="ECO:0000313" key="7">
    <source>
        <dbReference type="Proteomes" id="UP000008022"/>
    </source>
</evidence>
<dbReference type="PANTHER" id="PTHR31444">
    <property type="entry name" value="OS11G0490100 PROTEIN"/>
    <property type="match status" value="1"/>
</dbReference>
<dbReference type="Pfam" id="PF21729">
    <property type="entry name" value="IRX15_IRX15L_GXM"/>
    <property type="match status" value="1"/>
</dbReference>
<evidence type="ECO:0000256" key="2">
    <source>
        <dbReference type="ARBA" id="ARBA00022692"/>
    </source>
</evidence>
<dbReference type="Proteomes" id="UP000008022">
    <property type="component" value="Unassembled WGS sequence"/>
</dbReference>
<dbReference type="eggNOG" id="ENOG502QU0G">
    <property type="taxonomic scope" value="Eukaryota"/>
</dbReference>
<evidence type="ECO:0000256" key="3">
    <source>
        <dbReference type="ARBA" id="ARBA00022989"/>
    </source>
</evidence>
<dbReference type="OMA" id="ITNIAPC"/>
<sequence length="403" mass="42192">MQMSSGGVGVGGGGGSKVMSPKQVLTVVLVVFCALSFVKLLLLTGSSSPAAAARRGRASAWGNGTDVGDGGLAPKEAALLRSVVAARAPCRLLVFGLSPQLAALAAVNAGEGAATAFVTDSAEDADSARRSLRGGSAASAASAAKIHQVRYRDAAGEAWPLLRRARDSPACRRPTGAVRRSGCHLALITTLPREVLDARWDVLVVDGPSGAAAGEPGRMGAIYTAAALARASAAGGREAVDVAVHDVHRTVERWYAWEYLCEDNLAAAKGRLWHFRVAGGGPPDAFCSTGPAQILISTAPGASSSRISSTKFYNILLNTTPMCLVLHDSLFTGAKRLILINEKRQTRQLDLVSAPNFLEDKNLESLSAQIIINLLATENLESLENCHIGDSWLEDQKGGRFEN</sequence>
<evidence type="ECO:0000256" key="5">
    <source>
        <dbReference type="SAM" id="Phobius"/>
    </source>
</evidence>
<evidence type="ECO:0000256" key="4">
    <source>
        <dbReference type="ARBA" id="ARBA00023136"/>
    </source>
</evidence>
<keyword evidence="3 5" id="KW-1133">Transmembrane helix</keyword>
<dbReference type="STRING" id="4529.A0A0E0R8H6"/>
<keyword evidence="4 5" id="KW-0472">Membrane</keyword>
<organism evidence="6 7">
    <name type="scientific">Oryza rufipogon</name>
    <name type="common">Brownbeard rice</name>
    <name type="synonym">Asian wild rice</name>
    <dbReference type="NCBI Taxonomy" id="4529"/>
    <lineage>
        <taxon>Eukaryota</taxon>
        <taxon>Viridiplantae</taxon>
        <taxon>Streptophyta</taxon>
        <taxon>Embryophyta</taxon>
        <taxon>Tracheophyta</taxon>
        <taxon>Spermatophyta</taxon>
        <taxon>Magnoliopsida</taxon>
        <taxon>Liliopsida</taxon>
        <taxon>Poales</taxon>
        <taxon>Poaceae</taxon>
        <taxon>BOP clade</taxon>
        <taxon>Oryzoideae</taxon>
        <taxon>Oryzeae</taxon>
        <taxon>Oryzinae</taxon>
        <taxon>Oryza</taxon>
    </lineage>
</organism>
<dbReference type="EnsemblPlants" id="ORUFI11G14640.1">
    <property type="protein sequence ID" value="ORUFI11G14640.1"/>
    <property type="gene ID" value="ORUFI11G14640"/>
</dbReference>
<comment type="subcellular location">
    <subcellularLocation>
        <location evidence="1">Golgi apparatus membrane</location>
        <topology evidence="1">Single-pass membrane protein</topology>
    </subcellularLocation>
</comment>
<accession>A0A0E0R8H6</accession>
<proteinExistence type="predicted"/>
<dbReference type="GO" id="GO:0000139">
    <property type="term" value="C:Golgi membrane"/>
    <property type="evidence" value="ECO:0007669"/>
    <property type="project" value="UniProtKB-SubCell"/>
</dbReference>
<evidence type="ECO:0000313" key="6">
    <source>
        <dbReference type="EnsemblPlants" id="ORUFI11G14640.1"/>
    </source>
</evidence>
<feature type="transmembrane region" description="Helical" evidence="5">
    <location>
        <begin position="24"/>
        <end position="45"/>
    </location>
</feature>